<proteinExistence type="predicted"/>
<evidence type="ECO:0000313" key="2">
    <source>
        <dbReference type="EMBL" id="KAG2440163.1"/>
    </source>
</evidence>
<feature type="region of interest" description="Disordered" evidence="1">
    <location>
        <begin position="2098"/>
        <end position="2176"/>
    </location>
</feature>
<dbReference type="Proteomes" id="UP000650467">
    <property type="component" value="Unassembled WGS sequence"/>
</dbReference>
<dbReference type="OrthoDB" id="532981at2759"/>
<accession>A0A835TBK1</accession>
<feature type="region of interest" description="Disordered" evidence="1">
    <location>
        <begin position="931"/>
        <end position="960"/>
    </location>
</feature>
<dbReference type="EMBL" id="JAEHOC010000007">
    <property type="protein sequence ID" value="KAG2440163.1"/>
    <property type="molecule type" value="Genomic_DNA"/>
</dbReference>
<feature type="region of interest" description="Disordered" evidence="1">
    <location>
        <begin position="1729"/>
        <end position="1840"/>
    </location>
</feature>
<feature type="region of interest" description="Disordered" evidence="1">
    <location>
        <begin position="1477"/>
        <end position="1540"/>
    </location>
</feature>
<reference evidence="2" key="1">
    <citation type="journal article" date="2020" name="bioRxiv">
        <title>Comparative genomics of Chlamydomonas.</title>
        <authorList>
            <person name="Craig R.J."/>
            <person name="Hasan A.R."/>
            <person name="Ness R.W."/>
            <person name="Keightley P.D."/>
        </authorList>
    </citation>
    <scope>NUCLEOTIDE SEQUENCE</scope>
    <source>
        <strain evidence="2">SAG 7.73</strain>
    </source>
</reference>
<feature type="compositionally biased region" description="Pro residues" evidence="1">
    <location>
        <begin position="1769"/>
        <end position="1816"/>
    </location>
</feature>
<organism evidence="2 3">
    <name type="scientific">Chlamydomonas incerta</name>
    <dbReference type="NCBI Taxonomy" id="51695"/>
    <lineage>
        <taxon>Eukaryota</taxon>
        <taxon>Viridiplantae</taxon>
        <taxon>Chlorophyta</taxon>
        <taxon>core chlorophytes</taxon>
        <taxon>Chlorophyceae</taxon>
        <taxon>CS clade</taxon>
        <taxon>Chlamydomonadales</taxon>
        <taxon>Chlamydomonadaceae</taxon>
        <taxon>Chlamydomonas</taxon>
    </lineage>
</organism>
<protein>
    <submittedName>
        <fullName evidence="2">Uncharacterized protein</fullName>
    </submittedName>
</protein>
<feature type="compositionally biased region" description="Polar residues" evidence="1">
    <location>
        <begin position="91"/>
        <end position="108"/>
    </location>
</feature>
<gene>
    <name evidence="2" type="ORF">HXX76_004276</name>
</gene>
<feature type="compositionally biased region" description="Pro residues" evidence="1">
    <location>
        <begin position="1734"/>
        <end position="1744"/>
    </location>
</feature>
<evidence type="ECO:0000313" key="3">
    <source>
        <dbReference type="Proteomes" id="UP000650467"/>
    </source>
</evidence>
<keyword evidence="3" id="KW-1185">Reference proteome</keyword>
<sequence length="2176" mass="220977">MPVSLRIIQTAAGGVTNATGSSSGAAELQALTATADGRFEVQWSVPQSARGALDTLAAHPAALRALNWADPQLLDWIAHSPPFLAGHDTPAESNASLTGNSTHTQQQGPVPPPLAGLVQWLRTTVSYLYSVVDPGAYSTNGGLDPRFASPTLNLQPAKSALLDPYVVLIGTDEDIGSLTFTTKVDTISFSGWPPVLEVNAKLMREPVPACGVQGALSSTAASSVADGNSTIGSNATASVISELVRSMCDTREGSAAAVPSRRRMLQQAGAPSGLSVAHVALQTQASAAAGGAVTGGTQAEFEVTVTIRGGQSGSGAETTQRLRVLVEAAVVTLVSDPAGGSLAAVLPPGGSTLLTLAIRNDGNTPSGVLSLPALPADVSWLQPVTPQPIPAIPPGGSAALQLLLRAPDGAQVGQVFRAQVTLGSAGGAAAGQLPLSVELAVATEPTGSLEVSVVDEYTTYSPSQPRVAGARLLLKGPDGDAIAQGLTNSSGLFVFSNITAGYTYSVDAFSSNHSATSLTVAVTGGRRQLRIFMARTAVRATFSVVPTTFQETVQLTVNVEYVTFVPMPVIRMEPALLYFDELNAYSRGVPLTLRVINTGLIAAQNVRVRIPQPGPMYLFDFAGARWLQKENVTANNETASVAFYPPGPAAELAWNSVVPTDGDTNGNAASSTPSAGLYGPDRAFLVLIGRMSAMSELALDLSVIQDPDYWALQRSGSAHHRRRRLLLGSGVVDIGPAHRGRASRRQLQGSCSVSQIGVKFSDACDPSKYTTLGSGTSIAPRNPCPAAPGESLPPYSDKSKGPGIGNTEWLYYTHGTGPGDMPLPSLCNVCVQALFAGSGCIIENVAPTEELKAVGTLLGEIYGVVSKDAIKAVTVKKLKLPGCFIEMAAECSGMSNAISDAVNSVTAPLASAIRSAGNVFGNAPGQASPGSWLGGATEAAAGGAGSSSSGRRHLSWTMHDEAPPPLSSVPRWRRGLLGSVSAAATGGPDPVFSTPAGKAIIRWSAAILLFNTAAMEMWSPEYYEEWIASNYPKDVEAEWRAAWEAATSTASAAGTTVDWTSEAPGLLGERYDVLASRAARELLIARWNVTVDPNGVDMAPYINATTGLGPMSGYLPDGSPRPIDLARVTMAQLAYLNETIAALELGYQNCFDALNDAITSVVAVYVTAQSGGGGGTCARVVIQLSQTLVMTRQAFEASLVLDNEAAAGGDPITDITVELRVWEQASGEVAANGTFAIGEPLIEGQFEGTAGTWSLAAGGSGTLRWLMVPRIAAALSEDTWYVIGGTLRYTPAPGLPQEVVPLEPAGIRVSPEGRLDVRYYIEKWVQGDNPFTPEPEPSPPAAFAVLLTNVGGGPARGLEMQSLQPRITDNEKGLLVEFNVTGVSVNGRPQPRALQAAVGDLPVNSSALVVWSLRSSVQGTFTGLNASFTTRNPLNDPTLSAVSRVALYDMLRLTYITGAAFDDGLPDMLVTQLDDDSRSAGLAPVPSPAGAAGNTTTNSTSNNTSSSGRSSSSTAGATPAGAGGSSGVNGTGSSRRRAAAESVLNVTTALPLPTQLHSSKDGSVLPLAVVPPAAVLSVSSAPAAPDSEAAAAAGAEARAVVVVDIVLDGTQLQAPTLPPASATGGAALTPAARAANWQYLRVPTPTQLRPSSGWTIVRADVVRATSSSSGGSSTTNRITLPYNAWTSYRAYQYVGLADDQLHVLHDGFAADAMNTVQLVFVEGEVDVASVQQEQPPPPSPPPVQQPATTPSAAPPAQPSRDIGGGGGPPSSPPAVPQPPPSPPVPPEPHAPPAPPPSPAPPSPVPPSPPSPAPPSPSGATIATASQPGAAQPRAAERDATLSVTTIAPTTLAPASISAAPVTAATNAAPSLSSTSVPSATLPTAAFPAAAIAAASQSSAALTAAAIASTTLAPASAPAAPVTAAANAAPSLTPTSVSCTSLPTAAFPAAAIAAASQSSAALTAAAIASTTLAPASIPAAPVTAAANAAPSLTSTSVSCTSLPTAAFPAAAIAAASQSSAALTAAAIASTTLAPASIPAAPSSAALTAAAIASTTLTSTAVPSSPVPAAANAAATFAAAAPSPTTFACTPTPPSPISCTPITHLPGPNPNGPNSPCPIPARTLLLRSKSAVGRSSPPAGSTHGNGRRQPPPRNAKASGTLRLTKPKRRRNQQQQEQH</sequence>
<feature type="compositionally biased region" description="Low complexity" evidence="1">
    <location>
        <begin position="1488"/>
        <end position="1520"/>
    </location>
</feature>
<feature type="compositionally biased region" description="Pro residues" evidence="1">
    <location>
        <begin position="2105"/>
        <end position="2117"/>
    </location>
</feature>
<feature type="region of interest" description="Disordered" evidence="1">
    <location>
        <begin position="85"/>
        <end position="113"/>
    </location>
</feature>
<dbReference type="SUPFAM" id="SSF49478">
    <property type="entry name" value="Cna protein B-type domain"/>
    <property type="match status" value="1"/>
</dbReference>
<feature type="compositionally biased region" description="Gly residues" evidence="1">
    <location>
        <begin position="1521"/>
        <end position="1530"/>
    </location>
</feature>
<name>A0A835TBK1_CHLIN</name>
<evidence type="ECO:0000256" key="1">
    <source>
        <dbReference type="SAM" id="MobiDB-lite"/>
    </source>
</evidence>
<feature type="compositionally biased region" description="Polar residues" evidence="1">
    <location>
        <begin position="1818"/>
        <end position="1828"/>
    </location>
</feature>
<comment type="caution">
    <text evidence="2">The sequence shown here is derived from an EMBL/GenBank/DDBJ whole genome shotgun (WGS) entry which is preliminary data.</text>
</comment>
<feature type="region of interest" description="Disordered" evidence="1">
    <location>
        <begin position="780"/>
        <end position="799"/>
    </location>
</feature>